<dbReference type="EMBL" id="CM000780">
    <property type="protein sequence ID" value="AQK57938.1"/>
    <property type="molecule type" value="Genomic_DNA"/>
</dbReference>
<sequence>MSSASCLVHPAPRFRVWLLPLPSSIAVRPLLGFRPRCGAPAKSSGGAEVKKEEVSSLNGEQEQNLKDDDWFLQLQKASLICLNCL</sequence>
<dbReference type="InParanoid" id="A0A1D6QJH7"/>
<dbReference type="ExpressionAtlas" id="A0A1D6QJH7">
    <property type="expression patterns" value="baseline and differential"/>
</dbReference>
<organism evidence="2">
    <name type="scientific">Zea mays</name>
    <name type="common">Maize</name>
    <dbReference type="NCBI Taxonomy" id="4577"/>
    <lineage>
        <taxon>Eukaryota</taxon>
        <taxon>Viridiplantae</taxon>
        <taxon>Streptophyta</taxon>
        <taxon>Embryophyta</taxon>
        <taxon>Tracheophyta</taxon>
        <taxon>Spermatophyta</taxon>
        <taxon>Magnoliopsida</taxon>
        <taxon>Liliopsida</taxon>
        <taxon>Poales</taxon>
        <taxon>Poaceae</taxon>
        <taxon>PACMAD clade</taxon>
        <taxon>Panicoideae</taxon>
        <taxon>Andropogonodae</taxon>
        <taxon>Andropogoneae</taxon>
        <taxon>Tripsacinae</taxon>
        <taxon>Zea</taxon>
    </lineage>
</organism>
<feature type="region of interest" description="Disordered" evidence="1">
    <location>
        <begin position="38"/>
        <end position="62"/>
    </location>
</feature>
<name>A0A1D6QJH7_MAIZE</name>
<dbReference type="AlphaFoldDB" id="A0A1D6QJH7"/>
<protein>
    <submittedName>
        <fullName evidence="2">Uncharacterized protein</fullName>
    </submittedName>
</protein>
<proteinExistence type="predicted"/>
<reference evidence="2" key="1">
    <citation type="submission" date="2015-12" db="EMBL/GenBank/DDBJ databases">
        <title>Update maize B73 reference genome by single molecule sequencing technologies.</title>
        <authorList>
            <consortium name="Maize Genome Sequencing Project"/>
            <person name="Ware D."/>
        </authorList>
    </citation>
    <scope>NUCLEOTIDE SEQUENCE</scope>
    <source>
        <tissue evidence="2">Seedling</tissue>
    </source>
</reference>
<accession>A0A1D6QJH7</accession>
<evidence type="ECO:0000313" key="2">
    <source>
        <dbReference type="EMBL" id="AQK57938.1"/>
    </source>
</evidence>
<gene>
    <name evidence="2" type="ORF">ZEAMMB73_Zm00001d052743</name>
</gene>
<evidence type="ECO:0000256" key="1">
    <source>
        <dbReference type="SAM" id="MobiDB-lite"/>
    </source>
</evidence>